<accession>A0ABS2D2U1</accession>
<feature type="domain" description="PilZ" evidence="2">
    <location>
        <begin position="30"/>
        <end position="111"/>
    </location>
</feature>
<comment type="caution">
    <text evidence="3">The sequence shown here is derived from an EMBL/GenBank/DDBJ whole genome shotgun (WGS) entry which is preliminary data.</text>
</comment>
<dbReference type="Pfam" id="PF07238">
    <property type="entry name" value="PilZ"/>
    <property type="match status" value="1"/>
</dbReference>
<sequence length="133" mass="14094">MDGISREWNGAEPDAHHGSSGDADSGSGSRQRHRDSLLLSARLKIGDDPTVFDVRIRNLSAGGLMAEHPARVAASTPVWLDMRGVGAVTGKVAWCAEGRLGIALDQAIDPQLARKPIGGGTTTPFYAKPLPRR</sequence>
<evidence type="ECO:0000259" key="2">
    <source>
        <dbReference type="Pfam" id="PF07238"/>
    </source>
</evidence>
<protein>
    <submittedName>
        <fullName evidence="3">PilZ domain-containing protein</fullName>
    </submittedName>
</protein>
<dbReference type="SUPFAM" id="SSF141371">
    <property type="entry name" value="PilZ domain-like"/>
    <property type="match status" value="1"/>
</dbReference>
<gene>
    <name evidence="3" type="ORF">ILT43_02585</name>
</gene>
<reference evidence="3 4" key="1">
    <citation type="submission" date="2020-12" db="EMBL/GenBank/DDBJ databases">
        <title>Sphingomonas sp.</title>
        <authorList>
            <person name="Kim M.K."/>
        </authorList>
    </citation>
    <scope>NUCLEOTIDE SEQUENCE [LARGE SCALE GENOMIC DNA]</scope>
    <source>
        <strain evidence="3 4">BT552</strain>
    </source>
</reference>
<organism evidence="3 4">
    <name type="scientific">Sphingomonas longa</name>
    <dbReference type="NCBI Taxonomy" id="2778730"/>
    <lineage>
        <taxon>Bacteria</taxon>
        <taxon>Pseudomonadati</taxon>
        <taxon>Pseudomonadota</taxon>
        <taxon>Alphaproteobacteria</taxon>
        <taxon>Sphingomonadales</taxon>
        <taxon>Sphingomonadaceae</taxon>
        <taxon>Sphingomonas</taxon>
    </lineage>
</organism>
<dbReference type="RefSeq" id="WP_204193928.1">
    <property type="nucleotide sequence ID" value="NZ_JAFEMC010000001.1"/>
</dbReference>
<evidence type="ECO:0000313" key="3">
    <source>
        <dbReference type="EMBL" id="MBM6575243.1"/>
    </source>
</evidence>
<dbReference type="Proteomes" id="UP000763641">
    <property type="component" value="Unassembled WGS sequence"/>
</dbReference>
<evidence type="ECO:0000313" key="4">
    <source>
        <dbReference type="Proteomes" id="UP000763641"/>
    </source>
</evidence>
<dbReference type="InterPro" id="IPR009875">
    <property type="entry name" value="PilZ_domain"/>
</dbReference>
<dbReference type="EMBL" id="JAFEMC010000001">
    <property type="protein sequence ID" value="MBM6575243.1"/>
    <property type="molecule type" value="Genomic_DNA"/>
</dbReference>
<name>A0ABS2D2U1_9SPHN</name>
<proteinExistence type="predicted"/>
<evidence type="ECO:0000256" key="1">
    <source>
        <dbReference type="SAM" id="MobiDB-lite"/>
    </source>
</evidence>
<feature type="compositionally biased region" description="Low complexity" evidence="1">
    <location>
        <begin position="20"/>
        <end position="29"/>
    </location>
</feature>
<keyword evidence="4" id="KW-1185">Reference proteome</keyword>
<feature type="region of interest" description="Disordered" evidence="1">
    <location>
        <begin position="1"/>
        <end position="34"/>
    </location>
</feature>